<dbReference type="FunFam" id="3.40.720.10:FF:000017">
    <property type="entry name" value="Predicted protein"/>
    <property type="match status" value="1"/>
</dbReference>
<sequence length="653" mass="75945">MPAPRDIVYFFAAKMFKIKFHYKCIIILCSIGLWISVYKLYGIFFPPEINRETLLHQIRLDITNDNDSVLCKPPNLPVYSPELMKFILSVPPINCEEAGIDWVKCENYMCYIKDEARELYGNIQCSYTDILRLDDYENYEGSTKFGDTYHLMDSDVVKVSCISGKHKWSNILTSVHKNHTVLEQSSWEKVPKNSLNLNVLMFGLDSLSRNLFIRKLPKTYQYLTKRLKGEVLEGYNIVGDGTPQALIPMLTGKTELELPDTRKRFQSSYHVNAYPFVWNQFKNAGYVTGYLEDMPLYGVFTYRLKGFKDIPTDHYMRPYYLSEVNEQKKWPNYCTGNTPRHKVMINFIKDFFQVYQNKPKFMFGFHGELSHDNYNLVGAADHDLRQFFEDLHESNVLNTTILIVFADHGHRFAAIRNTLAGKLEERLPFFSVVLPPWFPKKYPVLYKNLRNNVKKLTTPFDVHATLKSILNPELNRDPDTNRRSYSLFSEIPSDRVCSKAFIEPHWCACLSWNNLDITLPIVPLLSQTLVDTLNNYTKPYRHLCDIWSLKTVNWASKLTPNKNLVKFKNSVDRDGFLADLSGDTKINAETYQINVELQPDGALFEASISHSLVNNKFVIRMSDISRINMYGKQAKCIEDNFPNLRKYCHCKLE</sequence>
<reference evidence="2 3" key="1">
    <citation type="submission" date="2023-03" db="EMBL/GenBank/DDBJ databases">
        <title>Genome insight into feeding habits of ladybird beetles.</title>
        <authorList>
            <person name="Li H.-S."/>
            <person name="Huang Y.-H."/>
            <person name="Pang H."/>
        </authorList>
    </citation>
    <scope>NUCLEOTIDE SEQUENCE [LARGE SCALE GENOMIC DNA]</scope>
    <source>
        <strain evidence="2">SYSU_2023b</strain>
        <tissue evidence="2">Whole body</tissue>
    </source>
</reference>
<dbReference type="Proteomes" id="UP001431783">
    <property type="component" value="Unassembled WGS sequence"/>
</dbReference>
<dbReference type="CDD" id="cd16021">
    <property type="entry name" value="ALP_like"/>
    <property type="match status" value="1"/>
</dbReference>
<dbReference type="Gene3D" id="3.40.720.10">
    <property type="entry name" value="Alkaline Phosphatase, subunit A"/>
    <property type="match status" value="1"/>
</dbReference>
<keyword evidence="1" id="KW-0812">Transmembrane</keyword>
<dbReference type="AlphaFoldDB" id="A0AAW1VAS6"/>
<dbReference type="GO" id="GO:0005615">
    <property type="term" value="C:extracellular space"/>
    <property type="evidence" value="ECO:0007669"/>
    <property type="project" value="TreeGrafter"/>
</dbReference>
<name>A0AAW1VAS6_9CUCU</name>
<comment type="caution">
    <text evidence="2">The sequence shown here is derived from an EMBL/GenBank/DDBJ whole genome shotgun (WGS) entry which is preliminary data.</text>
</comment>
<dbReference type="PANTHER" id="PTHR10974">
    <property type="entry name" value="FI08016P-RELATED"/>
    <property type="match status" value="1"/>
</dbReference>
<dbReference type="SUPFAM" id="SSF53649">
    <property type="entry name" value="Alkaline phosphatase-like"/>
    <property type="match status" value="1"/>
</dbReference>
<keyword evidence="3" id="KW-1185">Reference proteome</keyword>
<evidence type="ECO:0000256" key="1">
    <source>
        <dbReference type="SAM" id="Phobius"/>
    </source>
</evidence>
<evidence type="ECO:0000313" key="2">
    <source>
        <dbReference type="EMBL" id="KAK9890548.1"/>
    </source>
</evidence>
<evidence type="ECO:0000313" key="3">
    <source>
        <dbReference type="Proteomes" id="UP001431783"/>
    </source>
</evidence>
<dbReference type="Pfam" id="PF02995">
    <property type="entry name" value="DUF229"/>
    <property type="match status" value="1"/>
</dbReference>
<protein>
    <submittedName>
        <fullName evidence="2">Uncharacterized protein</fullName>
    </submittedName>
</protein>
<keyword evidence="1" id="KW-1133">Transmembrane helix</keyword>
<dbReference type="InterPro" id="IPR017850">
    <property type="entry name" value="Alkaline_phosphatase_core_sf"/>
</dbReference>
<gene>
    <name evidence="2" type="ORF">WA026_010624</name>
</gene>
<dbReference type="PANTHER" id="PTHR10974:SF73">
    <property type="entry name" value="FI21235P1"/>
    <property type="match status" value="1"/>
</dbReference>
<proteinExistence type="predicted"/>
<feature type="transmembrane region" description="Helical" evidence="1">
    <location>
        <begin position="20"/>
        <end position="41"/>
    </location>
</feature>
<keyword evidence="1" id="KW-0472">Membrane</keyword>
<accession>A0AAW1VAS6</accession>
<organism evidence="2 3">
    <name type="scientific">Henosepilachna vigintioctopunctata</name>
    <dbReference type="NCBI Taxonomy" id="420089"/>
    <lineage>
        <taxon>Eukaryota</taxon>
        <taxon>Metazoa</taxon>
        <taxon>Ecdysozoa</taxon>
        <taxon>Arthropoda</taxon>
        <taxon>Hexapoda</taxon>
        <taxon>Insecta</taxon>
        <taxon>Pterygota</taxon>
        <taxon>Neoptera</taxon>
        <taxon>Endopterygota</taxon>
        <taxon>Coleoptera</taxon>
        <taxon>Polyphaga</taxon>
        <taxon>Cucujiformia</taxon>
        <taxon>Coccinelloidea</taxon>
        <taxon>Coccinellidae</taxon>
        <taxon>Epilachninae</taxon>
        <taxon>Epilachnini</taxon>
        <taxon>Henosepilachna</taxon>
    </lineage>
</organism>
<dbReference type="EMBL" id="JARQZJ010000125">
    <property type="protein sequence ID" value="KAK9890548.1"/>
    <property type="molecule type" value="Genomic_DNA"/>
</dbReference>
<dbReference type="InterPro" id="IPR004245">
    <property type="entry name" value="DUF229"/>
</dbReference>